<evidence type="ECO:0000259" key="7">
    <source>
        <dbReference type="PROSITE" id="PS51900"/>
    </source>
</evidence>
<evidence type="ECO:0000256" key="4">
    <source>
        <dbReference type="ARBA" id="ARBA00023172"/>
    </source>
</evidence>
<dbReference type="OrthoDB" id="142231at2157"/>
<dbReference type="InterPro" id="IPR013762">
    <property type="entry name" value="Integrase-like_cat_sf"/>
</dbReference>
<dbReference type="Pfam" id="PF13495">
    <property type="entry name" value="Phage_int_SAM_4"/>
    <property type="match status" value="1"/>
</dbReference>
<dbReference type="RefSeq" id="WP_110270764.1">
    <property type="nucleotide sequence ID" value="NZ_CP029289.2"/>
</dbReference>
<accession>A0A2U9IFU0</accession>
<dbReference type="Proteomes" id="UP000248044">
    <property type="component" value="Chromosome"/>
</dbReference>
<dbReference type="GeneID" id="36832493"/>
<organism evidence="8 9">
    <name type="scientific">Acidianus brierleyi</name>
    <dbReference type="NCBI Taxonomy" id="41673"/>
    <lineage>
        <taxon>Archaea</taxon>
        <taxon>Thermoproteota</taxon>
        <taxon>Thermoprotei</taxon>
        <taxon>Sulfolobales</taxon>
        <taxon>Sulfolobaceae</taxon>
        <taxon>Acidianus</taxon>
    </lineage>
</organism>
<feature type="active site" evidence="5">
    <location>
        <position position="223"/>
    </location>
</feature>
<evidence type="ECO:0000256" key="3">
    <source>
        <dbReference type="ARBA" id="ARBA00023125"/>
    </source>
</evidence>
<dbReference type="InterPro" id="IPR050090">
    <property type="entry name" value="Tyrosine_recombinase_XerCD"/>
</dbReference>
<feature type="active site" evidence="5">
    <location>
        <position position="142"/>
    </location>
</feature>
<dbReference type="Pfam" id="PF00589">
    <property type="entry name" value="Phage_integrase"/>
    <property type="match status" value="1"/>
</dbReference>
<feature type="active site" evidence="5">
    <location>
        <position position="226"/>
    </location>
</feature>
<keyword evidence="3 5" id="KW-0238">DNA-binding</keyword>
<name>A0A2U9IFU0_9CREN</name>
<keyword evidence="1 5" id="KW-0963">Cytoplasm</keyword>
<keyword evidence="2 5" id="KW-0229">DNA integration</keyword>
<proteinExistence type="inferred from homology"/>
<evidence type="ECO:0000256" key="5">
    <source>
        <dbReference type="HAMAP-Rule" id="MF_02055"/>
    </source>
</evidence>
<feature type="domain" description="Core-binding (CB)" evidence="7">
    <location>
        <begin position="9"/>
        <end position="94"/>
    </location>
</feature>
<dbReference type="NCBIfam" id="NF040815">
    <property type="entry name" value="recomb_XerA_Arch"/>
    <property type="match status" value="1"/>
</dbReference>
<dbReference type="InterPro" id="IPR044068">
    <property type="entry name" value="CB"/>
</dbReference>
<dbReference type="Gene3D" id="1.10.150.130">
    <property type="match status" value="1"/>
</dbReference>
<dbReference type="GO" id="GO:0009037">
    <property type="term" value="F:tyrosine-based site-specific recombinase activity"/>
    <property type="evidence" value="ECO:0007669"/>
    <property type="project" value="UniProtKB-UniRule"/>
</dbReference>
<dbReference type="HAMAP" id="MF_02055">
    <property type="entry name" value="Recomb_XerA"/>
    <property type="match status" value="1"/>
</dbReference>
<keyword evidence="4 5" id="KW-0233">DNA recombination</keyword>
<gene>
    <name evidence="5" type="primary">xerA</name>
    <name evidence="8" type="ORF">DFR85_10015</name>
</gene>
<evidence type="ECO:0000256" key="1">
    <source>
        <dbReference type="ARBA" id="ARBA00022490"/>
    </source>
</evidence>
<dbReference type="PANTHER" id="PTHR30349">
    <property type="entry name" value="PHAGE INTEGRASE-RELATED"/>
    <property type="match status" value="1"/>
</dbReference>
<dbReference type="InterPro" id="IPR033686">
    <property type="entry name" value="XerA"/>
</dbReference>
<sequence>MRLELGSPPEDGDLYNAFINALYAAGAGKGTIKMYSVAIREFLEFVKKDPRKVTSDDINRWIIELSSKAKDNRSRSVTMRYYVIAVRRFLKWLGINVKPVMPRAKRKEIKALSEEEIQKILASARTLRDKLIIKLLTETGMRANELLNINISDIDFNRKMIRLRVTKNGEERVVFFTDDTLDLMKKYLKIHDGEKLFQMTYPALYKAIRRLGEKVGINGLRPHMLRHSFATNAIRKGIPLPAVQRILGHKDIKTTQIYTHLILDDLEKAYREAFG</sequence>
<dbReference type="GO" id="GO:0005737">
    <property type="term" value="C:cytoplasm"/>
    <property type="evidence" value="ECO:0007669"/>
    <property type="project" value="UniProtKB-SubCell"/>
</dbReference>
<dbReference type="PANTHER" id="PTHR30349:SF41">
    <property type="entry name" value="INTEGRASE_RECOMBINASE PROTEIN MJ0367-RELATED"/>
    <property type="match status" value="1"/>
</dbReference>
<keyword evidence="9" id="KW-1185">Reference proteome</keyword>
<dbReference type="AlphaFoldDB" id="A0A2U9IFU0"/>
<evidence type="ECO:0000256" key="2">
    <source>
        <dbReference type="ARBA" id="ARBA00022908"/>
    </source>
</evidence>
<dbReference type="PROSITE" id="PS51898">
    <property type="entry name" value="TYR_RECOMBINASE"/>
    <property type="match status" value="1"/>
</dbReference>
<feature type="active site" evidence="5">
    <location>
        <position position="167"/>
    </location>
</feature>
<evidence type="ECO:0000313" key="9">
    <source>
        <dbReference type="Proteomes" id="UP000248044"/>
    </source>
</evidence>
<reference evidence="8 9" key="1">
    <citation type="submission" date="2018-05" db="EMBL/GenBank/DDBJ databases">
        <title>Complete Genome Sequences of Extremely Thermoacidophilic, Metal-Mobilizing Type-Strain Members of the Archaeal Family Sulfolobaceae: Acidianus brierleyi DSM-1651T, Acidianus sulfidivorans DSM-18786T, Metallosphaera hakonensis DSM-7519T, and Metallosphaera prunae DSM-10039T.</title>
        <authorList>
            <person name="Counts J.A."/>
            <person name="Kelly R.M."/>
        </authorList>
    </citation>
    <scope>NUCLEOTIDE SEQUENCE [LARGE SCALE GENOMIC DNA]</scope>
    <source>
        <strain evidence="8 9">DSM 1651</strain>
    </source>
</reference>
<dbReference type="PROSITE" id="PS51900">
    <property type="entry name" value="CB"/>
    <property type="match status" value="1"/>
</dbReference>
<evidence type="ECO:0000259" key="6">
    <source>
        <dbReference type="PROSITE" id="PS51898"/>
    </source>
</evidence>
<dbReference type="GO" id="GO:0006313">
    <property type="term" value="P:DNA transposition"/>
    <property type="evidence" value="ECO:0007669"/>
    <property type="project" value="UniProtKB-UniRule"/>
</dbReference>
<comment type="similarity">
    <text evidence="5">Belongs to the 'phage' integrase family. XerA subfamily.</text>
</comment>
<dbReference type="InterPro" id="IPR010998">
    <property type="entry name" value="Integrase_recombinase_N"/>
</dbReference>
<protein>
    <recommendedName>
        <fullName evidence="5">Tyrosine recombinase XerA</fullName>
    </recommendedName>
</protein>
<evidence type="ECO:0000313" key="8">
    <source>
        <dbReference type="EMBL" id="AWR94883.1"/>
    </source>
</evidence>
<dbReference type="EMBL" id="CP029289">
    <property type="protein sequence ID" value="AWR94883.1"/>
    <property type="molecule type" value="Genomic_DNA"/>
</dbReference>
<feature type="active site" description="O-(3'-phospho-DNA)-tyrosine intermediate" evidence="5">
    <location>
        <position position="258"/>
    </location>
</feature>
<feature type="domain" description="Tyr recombinase" evidence="6">
    <location>
        <begin position="107"/>
        <end position="271"/>
    </location>
</feature>
<dbReference type="KEGG" id="abri:DFR85_10015"/>
<dbReference type="InterPro" id="IPR011010">
    <property type="entry name" value="DNA_brk_join_enz"/>
</dbReference>
<dbReference type="InterPro" id="IPR002104">
    <property type="entry name" value="Integrase_catalytic"/>
</dbReference>
<dbReference type="Gene3D" id="1.10.443.10">
    <property type="entry name" value="Intergrase catalytic core"/>
    <property type="match status" value="1"/>
</dbReference>
<comment type="function">
    <text evidence="5">Site-specific tyrosine recombinase, which acts by catalyzing the cutting and rejoining of the recombining DNA molecules.</text>
</comment>
<feature type="active site" evidence="5">
    <location>
        <position position="249"/>
    </location>
</feature>
<comment type="subcellular location">
    <subcellularLocation>
        <location evidence="5">Cytoplasm</location>
    </subcellularLocation>
</comment>
<dbReference type="CDD" id="cd00796">
    <property type="entry name" value="INT_Rci_Hp1_C"/>
    <property type="match status" value="1"/>
</dbReference>
<dbReference type="GO" id="GO:0003677">
    <property type="term" value="F:DNA binding"/>
    <property type="evidence" value="ECO:0007669"/>
    <property type="project" value="UniProtKB-UniRule"/>
</dbReference>
<dbReference type="InterPro" id="IPR004107">
    <property type="entry name" value="Integrase_SAM-like_N"/>
</dbReference>
<dbReference type="SUPFAM" id="SSF56349">
    <property type="entry name" value="DNA breaking-rejoining enzymes"/>
    <property type="match status" value="1"/>
</dbReference>